<evidence type="ECO:0000259" key="3">
    <source>
        <dbReference type="SMART" id="SM00563"/>
    </source>
</evidence>
<dbReference type="GO" id="GO:0003841">
    <property type="term" value="F:1-acylglycerol-3-phosphate O-acyltransferase activity"/>
    <property type="evidence" value="ECO:0007669"/>
    <property type="project" value="TreeGrafter"/>
</dbReference>
<feature type="domain" description="Phospholipid/glycerol acyltransferase" evidence="3">
    <location>
        <begin position="34"/>
        <end position="148"/>
    </location>
</feature>
<dbReference type="PANTHER" id="PTHR10434">
    <property type="entry name" value="1-ACYL-SN-GLYCEROL-3-PHOSPHATE ACYLTRANSFERASE"/>
    <property type="match status" value="1"/>
</dbReference>
<keyword evidence="2 4" id="KW-0012">Acyltransferase</keyword>
<name>A0A9D1KYJ8_9FIRM</name>
<dbReference type="SUPFAM" id="SSF69593">
    <property type="entry name" value="Glycerol-3-phosphate (1)-acyltransferase"/>
    <property type="match status" value="1"/>
</dbReference>
<organism evidence="4 5">
    <name type="scientific">Candidatus Avidehalobacter gallistercoris</name>
    <dbReference type="NCBI Taxonomy" id="2840694"/>
    <lineage>
        <taxon>Bacteria</taxon>
        <taxon>Bacillati</taxon>
        <taxon>Bacillota</taxon>
        <taxon>Clostridia</taxon>
        <taxon>Eubacteriales</taxon>
        <taxon>Peptococcaceae</taxon>
        <taxon>Peptococcaceae incertae sedis</taxon>
        <taxon>Candidatus Avidehalobacter</taxon>
    </lineage>
</organism>
<dbReference type="CDD" id="cd07989">
    <property type="entry name" value="LPLAT_AGPAT-like"/>
    <property type="match status" value="1"/>
</dbReference>
<comment type="caution">
    <text evidence="4">The sequence shown here is derived from an EMBL/GenBank/DDBJ whole genome shotgun (WGS) entry which is preliminary data.</text>
</comment>
<dbReference type="InterPro" id="IPR002123">
    <property type="entry name" value="Plipid/glycerol_acylTrfase"/>
</dbReference>
<dbReference type="Proteomes" id="UP000824124">
    <property type="component" value="Unassembled WGS sequence"/>
</dbReference>
<evidence type="ECO:0000256" key="2">
    <source>
        <dbReference type="ARBA" id="ARBA00023315"/>
    </source>
</evidence>
<evidence type="ECO:0000313" key="4">
    <source>
        <dbReference type="EMBL" id="HIU10424.1"/>
    </source>
</evidence>
<evidence type="ECO:0000256" key="1">
    <source>
        <dbReference type="ARBA" id="ARBA00022679"/>
    </source>
</evidence>
<reference evidence="4" key="2">
    <citation type="journal article" date="2021" name="PeerJ">
        <title>Extensive microbial diversity within the chicken gut microbiome revealed by metagenomics and culture.</title>
        <authorList>
            <person name="Gilroy R."/>
            <person name="Ravi A."/>
            <person name="Getino M."/>
            <person name="Pursley I."/>
            <person name="Horton D.L."/>
            <person name="Alikhan N.F."/>
            <person name="Baker D."/>
            <person name="Gharbi K."/>
            <person name="Hall N."/>
            <person name="Watson M."/>
            <person name="Adriaenssens E.M."/>
            <person name="Foster-Nyarko E."/>
            <person name="Jarju S."/>
            <person name="Secka A."/>
            <person name="Antonio M."/>
            <person name="Oren A."/>
            <person name="Chaudhuri R.R."/>
            <person name="La Ragione R."/>
            <person name="Hildebrand F."/>
            <person name="Pallen M.J."/>
        </authorList>
    </citation>
    <scope>NUCLEOTIDE SEQUENCE</scope>
    <source>
        <strain evidence="4">2830</strain>
    </source>
</reference>
<keyword evidence="1" id="KW-0808">Transferase</keyword>
<sequence>MRLYDFLVGLFSLLARLFGVKISGREQVPQTGPLVVIGNHRCWTDILLMALAVYPRHVHFMAKSEYGQNKPLDWLIRHCECFKVERGEVDVKAIKTALGYLKKQEVLGIFPEGTRNRTEAPLLPFKEGAFMIAARGKAQVLPLTISHAERFFKLGRPKAEVRIGAAFSLDAFQNEQGKFDPAQAAAYAGEQIKKMLPNGQDF</sequence>
<dbReference type="EMBL" id="DVMH01000021">
    <property type="protein sequence ID" value="HIU10424.1"/>
    <property type="molecule type" value="Genomic_DNA"/>
</dbReference>
<accession>A0A9D1KYJ8</accession>
<protein>
    <submittedName>
        <fullName evidence="4">1-acyl-sn-glycerol-3-phosphate acyltransferase</fullName>
    </submittedName>
</protein>
<dbReference type="GO" id="GO:0006654">
    <property type="term" value="P:phosphatidic acid biosynthetic process"/>
    <property type="evidence" value="ECO:0007669"/>
    <property type="project" value="TreeGrafter"/>
</dbReference>
<reference evidence="4" key="1">
    <citation type="submission" date="2020-10" db="EMBL/GenBank/DDBJ databases">
        <authorList>
            <person name="Gilroy R."/>
        </authorList>
    </citation>
    <scope>NUCLEOTIDE SEQUENCE</scope>
    <source>
        <strain evidence="4">2830</strain>
    </source>
</reference>
<gene>
    <name evidence="4" type="ORF">IAB00_04150</name>
</gene>
<dbReference type="SMART" id="SM00563">
    <property type="entry name" value="PlsC"/>
    <property type="match status" value="1"/>
</dbReference>
<dbReference type="AlphaFoldDB" id="A0A9D1KYJ8"/>
<proteinExistence type="predicted"/>
<evidence type="ECO:0000313" key="5">
    <source>
        <dbReference type="Proteomes" id="UP000824124"/>
    </source>
</evidence>
<dbReference type="Pfam" id="PF01553">
    <property type="entry name" value="Acyltransferase"/>
    <property type="match status" value="1"/>
</dbReference>
<dbReference type="PANTHER" id="PTHR10434:SF11">
    <property type="entry name" value="1-ACYL-SN-GLYCEROL-3-PHOSPHATE ACYLTRANSFERASE"/>
    <property type="match status" value="1"/>
</dbReference>